<dbReference type="InterPro" id="IPR051159">
    <property type="entry name" value="Hexapeptide_acetyltransf"/>
</dbReference>
<dbReference type="InterPro" id="IPR011004">
    <property type="entry name" value="Trimer_LpxA-like_sf"/>
</dbReference>
<dbReference type="PANTHER" id="PTHR23416">
    <property type="entry name" value="SIALIC ACID SYNTHASE-RELATED"/>
    <property type="match status" value="1"/>
</dbReference>
<dbReference type="AlphaFoldDB" id="A0A0R2FSC2"/>
<dbReference type="Gene3D" id="2.160.10.10">
    <property type="entry name" value="Hexapeptide repeat proteins"/>
    <property type="match status" value="1"/>
</dbReference>
<evidence type="ECO:0000256" key="1">
    <source>
        <dbReference type="ARBA" id="ARBA00007274"/>
    </source>
</evidence>
<evidence type="ECO:0000313" key="6">
    <source>
        <dbReference type="Proteomes" id="UP000051645"/>
    </source>
</evidence>
<dbReference type="SUPFAM" id="SSF51161">
    <property type="entry name" value="Trimeric LpxA-like enzymes"/>
    <property type="match status" value="1"/>
</dbReference>
<dbReference type="PATRIC" id="fig|81857.3.peg.1595"/>
<keyword evidence="3" id="KW-0677">Repeat</keyword>
<evidence type="ECO:0000313" key="4">
    <source>
        <dbReference type="EMBL" id="KRN28133.1"/>
    </source>
</evidence>
<gene>
    <name evidence="4" type="ORF">IV38_GL001584</name>
    <name evidence="5" type="ORF">IV40_GL001631</name>
</gene>
<proteinExistence type="inferred from homology"/>
<dbReference type="STRING" id="81857.IV38_GL001584"/>
<dbReference type="InterPro" id="IPR018357">
    <property type="entry name" value="Hexapep_transf_CS"/>
</dbReference>
<evidence type="ECO:0000256" key="3">
    <source>
        <dbReference type="ARBA" id="ARBA00022737"/>
    </source>
</evidence>
<protein>
    <submittedName>
        <fullName evidence="5">Maltose O-acetyltransferase</fullName>
    </submittedName>
</protein>
<evidence type="ECO:0000313" key="7">
    <source>
        <dbReference type="Proteomes" id="UP000051751"/>
    </source>
</evidence>
<dbReference type="RefSeq" id="WP_057770158.1">
    <property type="nucleotide sequence ID" value="NZ_JQAT01000004.1"/>
</dbReference>
<comment type="similarity">
    <text evidence="1">Belongs to the transferase hexapeptide repeat family.</text>
</comment>
<evidence type="ECO:0000256" key="2">
    <source>
        <dbReference type="ARBA" id="ARBA00022679"/>
    </source>
</evidence>
<keyword evidence="2 5" id="KW-0808">Transferase</keyword>
<dbReference type="EMBL" id="JQAT01000004">
    <property type="protein sequence ID" value="KRN28133.1"/>
    <property type="molecule type" value="Genomic_DNA"/>
</dbReference>
<keyword evidence="6" id="KW-1185">Reference proteome</keyword>
<organism evidence="5 6">
    <name type="scientific">Lactobacillus selangorensis</name>
    <dbReference type="NCBI Taxonomy" id="81857"/>
    <lineage>
        <taxon>Bacteria</taxon>
        <taxon>Bacillati</taxon>
        <taxon>Bacillota</taxon>
        <taxon>Bacilli</taxon>
        <taxon>Lactobacillales</taxon>
        <taxon>Lactobacillaceae</taxon>
        <taxon>Lactobacillus</taxon>
    </lineage>
</organism>
<dbReference type="PANTHER" id="PTHR23416:SF23">
    <property type="entry name" value="ACETYLTRANSFERASE C18B11.09C-RELATED"/>
    <property type="match status" value="1"/>
</dbReference>
<accession>A0A0R2FSC2</accession>
<sequence>MAAIQSNTEHQRKIIAQNQRLIQHLNTDLHSPEEINQLVSEVVGYRIDASTEIRLPFYTDYGRNIKLGKHIFINSNVMMVDLGGITIDDEALIGPGAYLVSVNHQNEPAQRHNLDVRPVHIKRNAWIGARAIILPGVTVGENAIVGAGAIVTKNVAANTVVVGSPAHFLRHV</sequence>
<dbReference type="GO" id="GO:0008374">
    <property type="term" value="F:O-acyltransferase activity"/>
    <property type="evidence" value="ECO:0007669"/>
    <property type="project" value="TreeGrafter"/>
</dbReference>
<dbReference type="InterPro" id="IPR001451">
    <property type="entry name" value="Hexapep"/>
</dbReference>
<dbReference type="OrthoDB" id="9812571at2"/>
<dbReference type="Proteomes" id="UP000051751">
    <property type="component" value="Unassembled WGS sequence"/>
</dbReference>
<comment type="caution">
    <text evidence="5">The sequence shown here is derived from an EMBL/GenBank/DDBJ whole genome shotgun (WGS) entry which is preliminary data.</text>
</comment>
<evidence type="ECO:0000313" key="5">
    <source>
        <dbReference type="EMBL" id="KRN30990.1"/>
    </source>
</evidence>
<name>A0A0R2FSC2_9LACO</name>
<reference evidence="6 7" key="1">
    <citation type="journal article" date="2015" name="Genome Announc.">
        <title>Expanding the biotechnology potential of lactobacilli through comparative genomics of 213 strains and associated genera.</title>
        <authorList>
            <person name="Sun Z."/>
            <person name="Harris H.M."/>
            <person name="McCann A."/>
            <person name="Guo C."/>
            <person name="Argimon S."/>
            <person name="Zhang W."/>
            <person name="Yang X."/>
            <person name="Jeffery I.B."/>
            <person name="Cooney J.C."/>
            <person name="Kagawa T.F."/>
            <person name="Liu W."/>
            <person name="Song Y."/>
            <person name="Salvetti E."/>
            <person name="Wrobel A."/>
            <person name="Rasinkangas P."/>
            <person name="Parkhill J."/>
            <person name="Rea M.C."/>
            <person name="O'Sullivan O."/>
            <person name="Ritari J."/>
            <person name="Douillard F.P."/>
            <person name="Paul Ross R."/>
            <person name="Yang R."/>
            <person name="Briner A.E."/>
            <person name="Felis G.E."/>
            <person name="de Vos W.M."/>
            <person name="Barrangou R."/>
            <person name="Klaenhammer T.R."/>
            <person name="Caufield P.W."/>
            <person name="Cui Y."/>
            <person name="Zhang H."/>
            <person name="O'Toole P.W."/>
        </authorList>
    </citation>
    <scope>NUCLEOTIDE SEQUENCE [LARGE SCALE GENOMIC DNA]</scope>
    <source>
        <strain evidence="4 7">ATCC BAA-66</strain>
        <strain evidence="5 6">DSM 13344</strain>
    </source>
</reference>
<dbReference type="PROSITE" id="PS00101">
    <property type="entry name" value="HEXAPEP_TRANSFERASES"/>
    <property type="match status" value="1"/>
</dbReference>
<dbReference type="EMBL" id="JQAZ01000005">
    <property type="protein sequence ID" value="KRN30990.1"/>
    <property type="molecule type" value="Genomic_DNA"/>
</dbReference>
<dbReference type="Proteomes" id="UP000051645">
    <property type="component" value="Unassembled WGS sequence"/>
</dbReference>
<dbReference type="Pfam" id="PF00132">
    <property type="entry name" value="Hexapep"/>
    <property type="match status" value="1"/>
</dbReference>